<keyword evidence="3" id="KW-1185">Reference proteome</keyword>
<evidence type="ECO:0000313" key="3">
    <source>
        <dbReference type="Proteomes" id="UP000198802"/>
    </source>
</evidence>
<dbReference type="Pfam" id="PF08007">
    <property type="entry name" value="JmjC_2"/>
    <property type="match status" value="1"/>
</dbReference>
<accession>A0A0S4R202</accession>
<gene>
    <name evidence="2" type="ORF">Ga0074812_15018</name>
</gene>
<evidence type="ECO:0000313" key="2">
    <source>
        <dbReference type="EMBL" id="CUU60918.1"/>
    </source>
</evidence>
<dbReference type="SUPFAM" id="SSF51197">
    <property type="entry name" value="Clavaminate synthase-like"/>
    <property type="match status" value="1"/>
</dbReference>
<proteinExistence type="predicted"/>
<reference evidence="3" key="1">
    <citation type="submission" date="2015-11" db="EMBL/GenBank/DDBJ databases">
        <authorList>
            <person name="Varghese N."/>
        </authorList>
    </citation>
    <scope>NUCLEOTIDE SEQUENCE [LARGE SCALE GENOMIC DNA]</scope>
    <source>
        <strain evidence="3">DSM 45899</strain>
    </source>
</reference>
<dbReference type="Gene3D" id="2.60.120.650">
    <property type="entry name" value="Cupin"/>
    <property type="match status" value="1"/>
</dbReference>
<evidence type="ECO:0000259" key="1">
    <source>
        <dbReference type="PROSITE" id="PS51184"/>
    </source>
</evidence>
<name>A0A0S4R202_9ACTN</name>
<sequence>MTIYARPLDRSFWTDEFLSRTSVGTAPFLFKNVIPAAAARPDDVLAGFAAIRRTHVAGTDIAAHARVYVGEDRRDDLLPGVLSAPGWDEGGFVQWLQTLTVAERFSLVINNLETVSPRLAAGLGAFLASLLDGWGVPLGGAELVAFVGNYAGTAFGVHEGFEDAFLVHLGPNPKNFYTWSAEAFEKLTGSKNPLYGDYSWLLEHGEHFVLEAGDILFLPRRVFHVGTQDEFSVSVAVPLYTYPDAGLLREVLFPELFASLLADRGPDHELSHPSPMAALAAGSGPVAQRLTDLARPTLATALEGLAAAVEQHASQRWNTILSNGGWELVDGDLARSEAAAAFNVEEVVPGASVSVIEPYRMLVSGQRIFLRGYEIAIDASVLPPKVAADLSAGTSITLPEDENVLAAIRALGATGGLHVTTRSIHMKDIAA</sequence>
<organism evidence="2 3">
    <name type="scientific">Parafrankia irregularis</name>
    <dbReference type="NCBI Taxonomy" id="795642"/>
    <lineage>
        <taxon>Bacteria</taxon>
        <taxon>Bacillati</taxon>
        <taxon>Actinomycetota</taxon>
        <taxon>Actinomycetes</taxon>
        <taxon>Frankiales</taxon>
        <taxon>Frankiaceae</taxon>
        <taxon>Parafrankia</taxon>
    </lineage>
</organism>
<feature type="domain" description="JmjC" evidence="1">
    <location>
        <begin position="104"/>
        <end position="256"/>
    </location>
</feature>
<dbReference type="AlphaFoldDB" id="A0A0S4R202"/>
<dbReference type="Proteomes" id="UP000198802">
    <property type="component" value="Unassembled WGS sequence"/>
</dbReference>
<protein>
    <submittedName>
        <fullName evidence="2">Cupin superfamily protein</fullName>
    </submittedName>
</protein>
<dbReference type="EMBL" id="FAOZ01000050">
    <property type="protein sequence ID" value="CUU60918.1"/>
    <property type="molecule type" value="Genomic_DNA"/>
</dbReference>
<dbReference type="RefSeq" id="WP_054571550.1">
    <property type="nucleotide sequence ID" value="NZ_FAOZ01000050.1"/>
</dbReference>
<dbReference type="PROSITE" id="PS51184">
    <property type="entry name" value="JMJC"/>
    <property type="match status" value="1"/>
</dbReference>
<dbReference type="InterPro" id="IPR003347">
    <property type="entry name" value="JmjC_dom"/>
</dbReference>